<protein>
    <submittedName>
        <fullName evidence="2">Uncharacterized protein</fullName>
    </submittedName>
</protein>
<reference evidence="2" key="1">
    <citation type="journal article" date="2009" name="PLoS Genet.">
        <title>Sequencing, mapping, and analysis of 27,455 maize full-length cDNAs.</title>
        <authorList>
            <person name="Soderlund C."/>
            <person name="Descour A."/>
            <person name="Kudrna D."/>
            <person name="Bomhoff M."/>
            <person name="Boyd L."/>
            <person name="Currie J."/>
            <person name="Angelova A."/>
            <person name="Collura K."/>
            <person name="Wissotski M."/>
            <person name="Ashley E."/>
            <person name="Morrow D."/>
            <person name="Fernandes J."/>
            <person name="Walbot V."/>
            <person name="Yu Y."/>
        </authorList>
    </citation>
    <scope>NUCLEOTIDE SEQUENCE</scope>
    <source>
        <strain evidence="2">B73</strain>
    </source>
</reference>
<feature type="region of interest" description="Disordered" evidence="1">
    <location>
        <begin position="55"/>
        <end position="128"/>
    </location>
</feature>
<sequence>MYRCIDGTKLATVCLPPPATGSALSSTQVRTERLQPFGHQPAPSISLSLARAWPRNKGGAWRPPQHSPIKKAPPGPGPASRVRPNGGTTKKGRHEKGSSSQQGAPPVFSSISVLGESRRRRLRRRRQRGQKWLRLAGGRESRQLHGRLVGRLMSTTWFGVPCC</sequence>
<dbReference type="EMBL" id="BT062830">
    <property type="protein sequence ID" value="ACN27527.1"/>
    <property type="molecule type" value="mRNA"/>
</dbReference>
<accession>C0P3G1</accession>
<reference evidence="2" key="2">
    <citation type="submission" date="2012-06" db="EMBL/GenBank/DDBJ databases">
        <authorList>
            <person name="Yu Y."/>
            <person name="Currie J."/>
            <person name="Lomeli R."/>
            <person name="Angelova A."/>
            <person name="Collura K."/>
            <person name="Wissotski M."/>
            <person name="Campos D."/>
            <person name="Kudrna D."/>
            <person name="Golser W."/>
            <person name="Ashely E."/>
            <person name="Descour A."/>
            <person name="Fernandes J."/>
            <person name="Soderlund C."/>
            <person name="Walbot V."/>
        </authorList>
    </citation>
    <scope>NUCLEOTIDE SEQUENCE</scope>
    <source>
        <strain evidence="2">B73</strain>
    </source>
</reference>
<evidence type="ECO:0000256" key="1">
    <source>
        <dbReference type="SAM" id="MobiDB-lite"/>
    </source>
</evidence>
<dbReference type="AlphaFoldDB" id="C0P3G1"/>
<proteinExistence type="evidence at transcript level"/>
<organism evidence="2">
    <name type="scientific">Zea mays</name>
    <name type="common">Maize</name>
    <dbReference type="NCBI Taxonomy" id="4577"/>
    <lineage>
        <taxon>Eukaryota</taxon>
        <taxon>Viridiplantae</taxon>
        <taxon>Streptophyta</taxon>
        <taxon>Embryophyta</taxon>
        <taxon>Tracheophyta</taxon>
        <taxon>Spermatophyta</taxon>
        <taxon>Magnoliopsida</taxon>
        <taxon>Liliopsida</taxon>
        <taxon>Poales</taxon>
        <taxon>Poaceae</taxon>
        <taxon>PACMAD clade</taxon>
        <taxon>Panicoideae</taxon>
        <taxon>Andropogonodae</taxon>
        <taxon>Andropogoneae</taxon>
        <taxon>Tripsacinae</taxon>
        <taxon>Zea</taxon>
    </lineage>
</organism>
<name>C0P3G1_MAIZE</name>
<feature type="compositionally biased region" description="Basic residues" evidence="1">
    <location>
        <begin position="118"/>
        <end position="128"/>
    </location>
</feature>
<evidence type="ECO:0000313" key="2">
    <source>
        <dbReference type="EMBL" id="ACN27527.1"/>
    </source>
</evidence>